<proteinExistence type="predicted"/>
<evidence type="ECO:0000313" key="3">
    <source>
        <dbReference type="EMBL" id="QFS51845.1"/>
    </source>
</evidence>
<reference evidence="3 4" key="1">
    <citation type="submission" date="2019-10" db="EMBL/GenBank/DDBJ databases">
        <title>Genomic and transcriptomic insights into the perfect genentic adaptation of a filamentous nitrogen-fixing cyanobacterium to rice fields.</title>
        <authorList>
            <person name="Chen Z."/>
        </authorList>
    </citation>
    <scope>NUCLEOTIDE SEQUENCE [LARGE SCALE GENOMIC DNA]</scope>
    <source>
        <strain evidence="3">CCNUC1</strain>
    </source>
</reference>
<dbReference type="AlphaFoldDB" id="A0A5P8WG77"/>
<name>A0A5P8WG77_9NOSO</name>
<organism evidence="3 4">
    <name type="scientific">Nostoc sphaeroides CCNUC1</name>
    <dbReference type="NCBI Taxonomy" id="2653204"/>
    <lineage>
        <taxon>Bacteria</taxon>
        <taxon>Bacillati</taxon>
        <taxon>Cyanobacteriota</taxon>
        <taxon>Cyanophyceae</taxon>
        <taxon>Nostocales</taxon>
        <taxon>Nostocaceae</taxon>
        <taxon>Nostoc</taxon>
    </lineage>
</organism>
<gene>
    <name evidence="1" type="ORF">GXM_09146</name>
    <name evidence="2" type="ORF">GXM_09233</name>
    <name evidence="3" type="ORF">GXM_09339</name>
</gene>
<dbReference type="EMBL" id="CP045227">
    <property type="protein sequence ID" value="QFS51652.1"/>
    <property type="molecule type" value="Genomic_DNA"/>
</dbReference>
<dbReference type="KEGG" id="nsh:GXM_09233"/>
<sequence>MPKSKLKARLKYKIYQAAWGLIKELKIELQKLSQLPAID</sequence>
<protein>
    <submittedName>
        <fullName evidence="3">Uncharacterized protein</fullName>
    </submittedName>
</protein>
<dbReference type="Proteomes" id="UP000326678">
    <property type="component" value="Chromosome Gxm2"/>
</dbReference>
<keyword evidence="4" id="KW-1185">Reference proteome</keyword>
<dbReference type="EMBL" id="CP045227">
    <property type="protein sequence ID" value="QFS51739.1"/>
    <property type="molecule type" value="Genomic_DNA"/>
</dbReference>
<dbReference type="KEGG" id="nsh:GXM_09339"/>
<dbReference type="EMBL" id="CP045227">
    <property type="protein sequence ID" value="QFS51845.1"/>
    <property type="molecule type" value="Genomic_DNA"/>
</dbReference>
<dbReference type="KEGG" id="nsh:GXM_09146"/>
<accession>A0A5P8WG77</accession>
<evidence type="ECO:0000313" key="4">
    <source>
        <dbReference type="Proteomes" id="UP000326678"/>
    </source>
</evidence>
<evidence type="ECO:0000313" key="2">
    <source>
        <dbReference type="EMBL" id="QFS51739.1"/>
    </source>
</evidence>
<evidence type="ECO:0000313" key="1">
    <source>
        <dbReference type="EMBL" id="QFS51652.1"/>
    </source>
</evidence>